<accession>A0A8D8RSR6</accession>
<dbReference type="AlphaFoldDB" id="A0A8D8RSR6"/>
<dbReference type="EMBL" id="HBUF01181401">
    <property type="protein sequence ID" value="CAG6655440.1"/>
    <property type="molecule type" value="Transcribed_RNA"/>
</dbReference>
<organism evidence="1">
    <name type="scientific">Cacopsylla melanoneura</name>
    <dbReference type="NCBI Taxonomy" id="428564"/>
    <lineage>
        <taxon>Eukaryota</taxon>
        <taxon>Metazoa</taxon>
        <taxon>Ecdysozoa</taxon>
        <taxon>Arthropoda</taxon>
        <taxon>Hexapoda</taxon>
        <taxon>Insecta</taxon>
        <taxon>Pterygota</taxon>
        <taxon>Neoptera</taxon>
        <taxon>Paraneoptera</taxon>
        <taxon>Hemiptera</taxon>
        <taxon>Sternorrhyncha</taxon>
        <taxon>Psylloidea</taxon>
        <taxon>Psyllidae</taxon>
        <taxon>Psyllinae</taxon>
        <taxon>Cacopsylla</taxon>
    </lineage>
</organism>
<proteinExistence type="predicted"/>
<evidence type="ECO:0000313" key="1">
    <source>
        <dbReference type="EMBL" id="CAG6655440.1"/>
    </source>
</evidence>
<name>A0A8D8RSR6_9HEMI</name>
<reference evidence="1" key="1">
    <citation type="submission" date="2021-05" db="EMBL/GenBank/DDBJ databases">
        <authorList>
            <person name="Alioto T."/>
            <person name="Alioto T."/>
            <person name="Gomez Garrido J."/>
        </authorList>
    </citation>
    <scope>NUCLEOTIDE SEQUENCE</scope>
</reference>
<protein>
    <submittedName>
        <fullName evidence="1">Uncharacterized protein</fullName>
    </submittedName>
</protein>
<sequence>MIPHFNTSLLYYPYYPSHHTSIPPIRIIPQLIVDFSLQTNNNRLSNFTTCFHFTTPKVEKTMCTMTLQGGHEFGITSFFSEAVGVFEKKKKNLPNSLIFDAVILASLKKLILK</sequence>